<dbReference type="InterPro" id="IPR052018">
    <property type="entry name" value="PHP_domain"/>
</dbReference>
<dbReference type="PANTHER" id="PTHR42924">
    <property type="entry name" value="EXONUCLEASE"/>
    <property type="match status" value="1"/>
</dbReference>
<gene>
    <name evidence="1" type="ORF">ACFQJ4_01965</name>
</gene>
<dbReference type="AlphaFoldDB" id="A0ABD5ZKX2"/>
<keyword evidence="2" id="KW-1185">Reference proteome</keyword>
<accession>A0ABD5ZKX2</accession>
<dbReference type="Gene3D" id="3.20.20.140">
    <property type="entry name" value="Metal-dependent hydrolases"/>
    <property type="match status" value="1"/>
</dbReference>
<comment type="caution">
    <text evidence="1">The sequence shown here is derived from an EMBL/GenBank/DDBJ whole genome shotgun (WGS) entry which is preliminary data.</text>
</comment>
<evidence type="ECO:0000313" key="2">
    <source>
        <dbReference type="Proteomes" id="UP001596398"/>
    </source>
</evidence>
<reference evidence="1 2" key="1">
    <citation type="journal article" date="2019" name="Int. J. Syst. Evol. Microbiol.">
        <title>The Global Catalogue of Microorganisms (GCM) 10K type strain sequencing project: providing services to taxonomists for standard genome sequencing and annotation.</title>
        <authorList>
            <consortium name="The Broad Institute Genomics Platform"/>
            <consortium name="The Broad Institute Genome Sequencing Center for Infectious Disease"/>
            <person name="Wu L."/>
            <person name="Ma J."/>
        </authorList>
    </citation>
    <scope>NUCLEOTIDE SEQUENCE [LARGE SCALE GENOMIC DNA]</scope>
    <source>
        <strain evidence="1 2">DT85</strain>
    </source>
</reference>
<dbReference type="EMBL" id="JBHTAP010000001">
    <property type="protein sequence ID" value="MFC7234075.1"/>
    <property type="molecule type" value="Genomic_DNA"/>
</dbReference>
<dbReference type="Pfam" id="PF13263">
    <property type="entry name" value="PHP_C"/>
    <property type="match status" value="1"/>
</dbReference>
<dbReference type="PANTHER" id="PTHR42924:SF3">
    <property type="entry name" value="POLYMERASE_HISTIDINOL PHOSPHATASE N-TERMINAL DOMAIN-CONTAINING PROTEIN"/>
    <property type="match status" value="1"/>
</dbReference>
<name>A0ABD5ZKX2_9EURY</name>
<evidence type="ECO:0000313" key="1">
    <source>
        <dbReference type="EMBL" id="MFC7234075.1"/>
    </source>
</evidence>
<dbReference type="RefSeq" id="WP_276235072.1">
    <property type="nucleotide sequence ID" value="NZ_CP119802.1"/>
</dbReference>
<dbReference type="InterPro" id="IPR016195">
    <property type="entry name" value="Pol/histidinol_Pase-like"/>
</dbReference>
<sequence length="216" mass="23311">MLRVDLHAHTRFFHARPGAPTAFDPVGARLLAWYARRRGLDAVAVTNHDYRYDAVADGVTFLPGIEVSTTMGHVTVVGPDPPERTVPGTLTPEETVALAHDRGCVAVLAHPFRGSTARRSAAAFDAVECNGKHADTHAKARAVAERRGVPVVGGSDAHYPFEVGRGYTEVEGDEATPEAVVAAIREGRVDAAVHERRTDRALGPLYRAIHRTRGTR</sequence>
<protein>
    <submittedName>
        <fullName evidence="1">PHP-associated domain-containing protein</fullName>
    </submittedName>
</protein>
<dbReference type="GeneID" id="79265738"/>
<dbReference type="Proteomes" id="UP001596398">
    <property type="component" value="Unassembled WGS sequence"/>
</dbReference>
<proteinExistence type="predicted"/>
<dbReference type="SUPFAM" id="SSF89550">
    <property type="entry name" value="PHP domain-like"/>
    <property type="match status" value="1"/>
</dbReference>
<organism evidence="1 2">
    <name type="scientific">Halosegnis marinus</name>
    <dbReference type="NCBI Taxonomy" id="3034023"/>
    <lineage>
        <taxon>Archaea</taxon>
        <taxon>Methanobacteriati</taxon>
        <taxon>Methanobacteriota</taxon>
        <taxon>Stenosarchaea group</taxon>
        <taxon>Halobacteria</taxon>
        <taxon>Halobacteriales</taxon>
        <taxon>Natronomonadaceae</taxon>
        <taxon>Halosegnis</taxon>
    </lineage>
</organism>